<dbReference type="eggNOG" id="COG3119">
    <property type="taxonomic scope" value="Bacteria"/>
</dbReference>
<dbReference type="RefSeq" id="WP_013634813.1">
    <property type="nucleotide sequence ID" value="NC_015177.1"/>
</dbReference>
<dbReference type="PROSITE" id="PS00523">
    <property type="entry name" value="SULFATASE_1"/>
    <property type="match status" value="1"/>
</dbReference>
<proteinExistence type="inferred from homology"/>
<dbReference type="EMBL" id="CP002545">
    <property type="protein sequence ID" value="ADY54333.1"/>
    <property type="molecule type" value="Genomic_DNA"/>
</dbReference>
<dbReference type="InterPro" id="IPR052701">
    <property type="entry name" value="GAG_Ulvan_Degrading_Sulfatases"/>
</dbReference>
<evidence type="ECO:0000259" key="4">
    <source>
        <dbReference type="Pfam" id="PF00884"/>
    </source>
</evidence>
<feature type="chain" id="PRO_5003260009" evidence="3">
    <location>
        <begin position="21"/>
        <end position="505"/>
    </location>
</feature>
<feature type="domain" description="Sulfatase N-terminal" evidence="4">
    <location>
        <begin position="24"/>
        <end position="390"/>
    </location>
</feature>
<dbReference type="GO" id="GO:0016787">
    <property type="term" value="F:hydrolase activity"/>
    <property type="evidence" value="ECO:0007669"/>
    <property type="project" value="UniProtKB-KW"/>
</dbReference>
<sequence>MRIFEIFTLLFISCAFLSQAQQKPNIVLIYTDDLGYGDLSCYGANKISTPNIDALASKGLKFNNAFATSSTCTPSRFSLLTGKYAWRKSGTDIAPGDAALIIPTDINTLPKMLQHAGYKTAAVGKWHLGLGPKGGPNWNGEIKPGPLEIGFDYCFLIPATADRVPTVYMENRHIINLDPKDPIQVNYHSKVGNEPTGEENPELLKMKLSDGHAQTIVNGISRIGYMTGGHSARWKDEDLAIDITNKSIEFMEKNKNNPFFLYMATNDIHVPRSPNEKFVGKSGLGPRGDVILQLDWTVGKVVKALDSLGISDNTLIIFSSDNGPVLDDGYADFANEMLNGHQPAGIYRGGKYSAYDAGTRVPFIAYWPGKIKPGVSQAMLSQVDLYHSFAKMNNQKLAADDAPDSFNMLNVLLGKDTKKGRPYIVQHAMNGTLSLIENGWKYIEPAEGPKILPVTNIELGNSKEPQLFHSKVDPKEENNVYQSYPKVLSKMENKLQAIKNKEVTR</sequence>
<comment type="similarity">
    <text evidence="1">Belongs to the sulfatase family.</text>
</comment>
<protein>
    <submittedName>
        <fullName evidence="5">Sulfatase</fullName>
    </submittedName>
</protein>
<keyword evidence="3" id="KW-0732">Signal</keyword>
<keyword evidence="2" id="KW-0378">Hydrolase</keyword>
<evidence type="ECO:0000313" key="5">
    <source>
        <dbReference type="EMBL" id="ADY54333.1"/>
    </source>
</evidence>
<reference evidence="6" key="2">
    <citation type="submission" date="2011-02" db="EMBL/GenBank/DDBJ databases">
        <title>The complete genome of Pedobacter saltans DSM 12145.</title>
        <authorList>
            <consortium name="US DOE Joint Genome Institute (JGI-PGF)"/>
            <person name="Lucas S."/>
            <person name="Copeland A."/>
            <person name="Lapidus A."/>
            <person name="Bruce D."/>
            <person name="Goodwin L."/>
            <person name="Pitluck S."/>
            <person name="Kyrpides N."/>
            <person name="Mavromatis K."/>
            <person name="Pagani I."/>
            <person name="Ivanova N."/>
            <person name="Ovchinnikova G."/>
            <person name="Lu M."/>
            <person name="Detter J.C."/>
            <person name="Han C."/>
            <person name="Land M."/>
            <person name="Hauser L."/>
            <person name="Markowitz V."/>
            <person name="Cheng J.-F."/>
            <person name="Hugenholtz P."/>
            <person name="Woyke T."/>
            <person name="Wu D."/>
            <person name="Tindall B."/>
            <person name="Pomrenke H.G."/>
            <person name="Brambilla E."/>
            <person name="Klenk H.-P."/>
            <person name="Eisen J.A."/>
        </authorList>
    </citation>
    <scope>NUCLEOTIDE SEQUENCE [LARGE SCALE GENOMIC DNA]</scope>
    <source>
        <strain evidence="6">ATCC 51119 / DSM 12145 / JCM 21818 / LMG 10337 / NBRC 100064 / NCIMB 13643</strain>
    </source>
</reference>
<reference evidence="5 6" key="1">
    <citation type="journal article" date="2011" name="Stand. Genomic Sci.">
        <title>Complete genome sequence of the gliding, heparinolytic Pedobacter saltans type strain (113).</title>
        <authorList>
            <person name="Liolios K."/>
            <person name="Sikorski J."/>
            <person name="Lu M."/>
            <person name="Nolan M."/>
            <person name="Lapidus A."/>
            <person name="Lucas S."/>
            <person name="Hammon N."/>
            <person name="Deshpande S."/>
            <person name="Cheng J.F."/>
            <person name="Tapia R."/>
            <person name="Han C."/>
            <person name="Goodwin L."/>
            <person name="Pitluck S."/>
            <person name="Huntemann M."/>
            <person name="Ivanova N."/>
            <person name="Pagani I."/>
            <person name="Mavromatis K."/>
            <person name="Ovchinikova G."/>
            <person name="Pati A."/>
            <person name="Chen A."/>
            <person name="Palaniappan K."/>
            <person name="Land M."/>
            <person name="Hauser L."/>
            <person name="Brambilla E.M."/>
            <person name="Kotsyurbenko O."/>
            <person name="Rohde M."/>
            <person name="Tindall B.J."/>
            <person name="Abt B."/>
            <person name="Goker M."/>
            <person name="Detter J.C."/>
            <person name="Woyke T."/>
            <person name="Bristow J."/>
            <person name="Eisen J.A."/>
            <person name="Markowitz V."/>
            <person name="Hugenholtz P."/>
            <person name="Klenk H.P."/>
            <person name="Kyrpides N.C."/>
        </authorList>
    </citation>
    <scope>NUCLEOTIDE SEQUENCE [LARGE SCALE GENOMIC DNA]</scope>
    <source>
        <strain evidence="6">ATCC 51119 / DSM 12145 / JCM 21818 / LMG 10337 / NBRC 100064 / NCIMB 13643</strain>
    </source>
</reference>
<dbReference type="InterPro" id="IPR000917">
    <property type="entry name" value="Sulfatase_N"/>
</dbReference>
<evidence type="ECO:0000256" key="1">
    <source>
        <dbReference type="ARBA" id="ARBA00008779"/>
    </source>
</evidence>
<evidence type="ECO:0000256" key="3">
    <source>
        <dbReference type="SAM" id="SignalP"/>
    </source>
</evidence>
<dbReference type="InterPro" id="IPR024607">
    <property type="entry name" value="Sulfatase_CS"/>
</dbReference>
<keyword evidence="6" id="KW-1185">Reference proteome</keyword>
<gene>
    <name evidence="5" type="ordered locus">Pedsa_3804</name>
</gene>
<organism evidence="5 6">
    <name type="scientific">Pseudopedobacter saltans (strain ATCC 51119 / DSM 12145 / JCM 21818 / CCUG 39354 / LMG 10337 / NBRC 100064 / NCIMB 13643)</name>
    <name type="common">Pedobacter saltans</name>
    <dbReference type="NCBI Taxonomy" id="762903"/>
    <lineage>
        <taxon>Bacteria</taxon>
        <taxon>Pseudomonadati</taxon>
        <taxon>Bacteroidota</taxon>
        <taxon>Sphingobacteriia</taxon>
        <taxon>Sphingobacteriales</taxon>
        <taxon>Sphingobacteriaceae</taxon>
        <taxon>Pseudopedobacter</taxon>
    </lineage>
</organism>
<evidence type="ECO:0000256" key="2">
    <source>
        <dbReference type="ARBA" id="ARBA00022801"/>
    </source>
</evidence>
<dbReference type="InterPro" id="IPR017850">
    <property type="entry name" value="Alkaline_phosphatase_core_sf"/>
</dbReference>
<dbReference type="Proteomes" id="UP000000310">
    <property type="component" value="Chromosome"/>
</dbReference>
<dbReference type="OrthoDB" id="9764377at2"/>
<accession>F0S760</accession>
<dbReference type="PROSITE" id="PS00149">
    <property type="entry name" value="SULFATASE_2"/>
    <property type="match status" value="1"/>
</dbReference>
<dbReference type="SUPFAM" id="SSF53649">
    <property type="entry name" value="Alkaline phosphatase-like"/>
    <property type="match status" value="1"/>
</dbReference>
<name>F0S760_PSESL</name>
<dbReference type="CDD" id="cd16143">
    <property type="entry name" value="ARS_like"/>
    <property type="match status" value="1"/>
</dbReference>
<feature type="signal peptide" evidence="3">
    <location>
        <begin position="1"/>
        <end position="20"/>
    </location>
</feature>
<dbReference type="HOGENOM" id="CLU_006332_10_3_10"/>
<dbReference type="Gene3D" id="3.30.1120.10">
    <property type="match status" value="1"/>
</dbReference>
<dbReference type="Pfam" id="PF00884">
    <property type="entry name" value="Sulfatase"/>
    <property type="match status" value="1"/>
</dbReference>
<dbReference type="PANTHER" id="PTHR43751:SF6">
    <property type="entry name" value="N-ACETYLGALACTOSAMINE-6-O-SULFATASE"/>
    <property type="match status" value="1"/>
</dbReference>
<dbReference type="KEGG" id="psn:Pedsa_3804"/>
<dbReference type="Gene3D" id="3.40.720.10">
    <property type="entry name" value="Alkaline Phosphatase, subunit A"/>
    <property type="match status" value="1"/>
</dbReference>
<evidence type="ECO:0000313" key="6">
    <source>
        <dbReference type="Proteomes" id="UP000000310"/>
    </source>
</evidence>
<dbReference type="STRING" id="762903.Pedsa_3804"/>
<dbReference type="AlphaFoldDB" id="F0S760"/>
<dbReference type="PANTHER" id="PTHR43751">
    <property type="entry name" value="SULFATASE"/>
    <property type="match status" value="1"/>
</dbReference>